<dbReference type="InterPro" id="IPR032353">
    <property type="entry name" value="AZUL"/>
</dbReference>
<feature type="region of interest" description="Disordered" evidence="1">
    <location>
        <begin position="1"/>
        <end position="23"/>
    </location>
</feature>
<dbReference type="AlphaFoldDB" id="A0AAV7JFR4"/>
<protein>
    <recommendedName>
        <fullName evidence="2">Ubiquitin-protein ligase E3A N-terminal zinc-binding domain-containing protein</fullName>
    </recommendedName>
</protein>
<gene>
    <name evidence="3" type="ORF">LOD99_12266</name>
</gene>
<sequence>MDITSVTNDAVSSNDKVLKDETKRKSATKLQIQNYFIMLTQGCGDHLCTNSNCVTANPDSKLSPNEAAIKSITLFKAKSPLCQKYKTAGRVRAGGLKNRVNHPRVMQETPIDMEIDGRSTNSLPTNSTASQNDPFVSNTFKKFANWATQPPFIEHRFVEIPE</sequence>
<evidence type="ECO:0000256" key="1">
    <source>
        <dbReference type="SAM" id="MobiDB-lite"/>
    </source>
</evidence>
<evidence type="ECO:0000259" key="2">
    <source>
        <dbReference type="Pfam" id="PF16558"/>
    </source>
</evidence>
<proteinExistence type="predicted"/>
<evidence type="ECO:0000313" key="4">
    <source>
        <dbReference type="Proteomes" id="UP001165289"/>
    </source>
</evidence>
<accession>A0AAV7JFR4</accession>
<evidence type="ECO:0000313" key="3">
    <source>
        <dbReference type="EMBL" id="KAI6647269.1"/>
    </source>
</evidence>
<dbReference type="InterPro" id="IPR042556">
    <property type="entry name" value="AZUL_sf"/>
</dbReference>
<dbReference type="Proteomes" id="UP001165289">
    <property type="component" value="Unassembled WGS sequence"/>
</dbReference>
<feature type="domain" description="Ubiquitin-protein ligase E3A N-terminal zinc-binding" evidence="2">
    <location>
        <begin position="29"/>
        <end position="82"/>
    </location>
</feature>
<name>A0AAV7JFR4_9METZ</name>
<organism evidence="3 4">
    <name type="scientific">Oopsacas minuta</name>
    <dbReference type="NCBI Taxonomy" id="111878"/>
    <lineage>
        <taxon>Eukaryota</taxon>
        <taxon>Metazoa</taxon>
        <taxon>Porifera</taxon>
        <taxon>Hexactinellida</taxon>
        <taxon>Hexasterophora</taxon>
        <taxon>Lyssacinosida</taxon>
        <taxon>Leucopsacidae</taxon>
        <taxon>Oopsacas</taxon>
    </lineage>
</organism>
<dbReference type="Gene3D" id="6.10.130.10">
    <property type="entry name" value="Ubiquitin-protein ligase E3A, N-terminal zinc-binding domain (AZUL)"/>
    <property type="match status" value="1"/>
</dbReference>
<feature type="compositionally biased region" description="Polar residues" evidence="1">
    <location>
        <begin position="1"/>
        <end position="15"/>
    </location>
</feature>
<dbReference type="Pfam" id="PF16558">
    <property type="entry name" value="AZUL"/>
    <property type="match status" value="1"/>
</dbReference>
<dbReference type="EMBL" id="JAKMXF010000343">
    <property type="protein sequence ID" value="KAI6647269.1"/>
    <property type="molecule type" value="Genomic_DNA"/>
</dbReference>
<comment type="caution">
    <text evidence="3">The sequence shown here is derived from an EMBL/GenBank/DDBJ whole genome shotgun (WGS) entry which is preliminary data.</text>
</comment>
<reference evidence="3 4" key="1">
    <citation type="journal article" date="2023" name="BMC Biol.">
        <title>The compact genome of the sponge Oopsacas minuta (Hexactinellida) is lacking key metazoan core genes.</title>
        <authorList>
            <person name="Santini S."/>
            <person name="Schenkelaars Q."/>
            <person name="Jourda C."/>
            <person name="Duchesne M."/>
            <person name="Belahbib H."/>
            <person name="Rocher C."/>
            <person name="Selva M."/>
            <person name="Riesgo A."/>
            <person name="Vervoort M."/>
            <person name="Leys S.P."/>
            <person name="Kodjabachian L."/>
            <person name="Le Bivic A."/>
            <person name="Borchiellini C."/>
            <person name="Claverie J.M."/>
            <person name="Renard E."/>
        </authorList>
    </citation>
    <scope>NUCLEOTIDE SEQUENCE [LARGE SCALE GENOMIC DNA]</scope>
    <source>
        <strain evidence="3">SPO-2</strain>
    </source>
</reference>
<keyword evidence="4" id="KW-1185">Reference proteome</keyword>